<dbReference type="AlphaFoldDB" id="A0A4Y7PGJ2"/>
<protein>
    <submittedName>
        <fullName evidence="1">Uncharacterized protein</fullName>
    </submittedName>
</protein>
<gene>
    <name evidence="1" type="ORF">BD410DRAFT_192781</name>
</gene>
<reference evidence="1 2" key="1">
    <citation type="submission" date="2018-06" db="EMBL/GenBank/DDBJ databases">
        <title>A transcriptomic atlas of mushroom development highlights an independent origin of complex multicellularity.</title>
        <authorList>
            <consortium name="DOE Joint Genome Institute"/>
            <person name="Krizsan K."/>
            <person name="Almasi E."/>
            <person name="Merenyi Z."/>
            <person name="Sahu N."/>
            <person name="Viragh M."/>
            <person name="Koszo T."/>
            <person name="Mondo S."/>
            <person name="Kiss B."/>
            <person name="Balint B."/>
            <person name="Kues U."/>
            <person name="Barry K."/>
            <person name="Hegedus J.C."/>
            <person name="Henrissat B."/>
            <person name="Johnson J."/>
            <person name="Lipzen A."/>
            <person name="Ohm R."/>
            <person name="Nagy I."/>
            <person name="Pangilinan J."/>
            <person name="Yan J."/>
            <person name="Xiong Y."/>
            <person name="Grigoriev I.V."/>
            <person name="Hibbett D.S."/>
            <person name="Nagy L.G."/>
        </authorList>
    </citation>
    <scope>NUCLEOTIDE SEQUENCE [LARGE SCALE GENOMIC DNA]</scope>
    <source>
        <strain evidence="1 2">SZMC22713</strain>
    </source>
</reference>
<proteinExistence type="predicted"/>
<dbReference type="EMBL" id="ML170334">
    <property type="protein sequence ID" value="TDL14477.1"/>
    <property type="molecule type" value="Genomic_DNA"/>
</dbReference>
<evidence type="ECO:0000313" key="2">
    <source>
        <dbReference type="Proteomes" id="UP000294933"/>
    </source>
</evidence>
<dbReference type="Proteomes" id="UP000294933">
    <property type="component" value="Unassembled WGS sequence"/>
</dbReference>
<evidence type="ECO:0000313" key="1">
    <source>
        <dbReference type="EMBL" id="TDL14477.1"/>
    </source>
</evidence>
<name>A0A4Y7PGJ2_9AGAM</name>
<dbReference type="VEuPathDB" id="FungiDB:BD410DRAFT_192781"/>
<accession>A0A4Y7PGJ2</accession>
<keyword evidence="2" id="KW-1185">Reference proteome</keyword>
<sequence>MTCTASAKLTPSKISDFSDSTTTRRFLAHSPSPLFGVRNQRWSLSPLCTTEGIAQAMAVQVVANFTNHKALRYLHCPGFCVLMKIYHETIYTSYNRGSCSIFLRVHGRIVCATRPRKPDRDGSFAEVLNGETITALGRSMQIAVRGFGGSWKVCKVRA</sequence>
<organism evidence="1 2">
    <name type="scientific">Rickenella mellea</name>
    <dbReference type="NCBI Taxonomy" id="50990"/>
    <lineage>
        <taxon>Eukaryota</taxon>
        <taxon>Fungi</taxon>
        <taxon>Dikarya</taxon>
        <taxon>Basidiomycota</taxon>
        <taxon>Agaricomycotina</taxon>
        <taxon>Agaricomycetes</taxon>
        <taxon>Hymenochaetales</taxon>
        <taxon>Rickenellaceae</taxon>
        <taxon>Rickenella</taxon>
    </lineage>
</organism>